<gene>
    <name evidence="1" type="ORF">CHL78_007945</name>
</gene>
<dbReference type="RefSeq" id="WP_094367212.1">
    <property type="nucleotide sequence ID" value="NZ_NOJY02000010.1"/>
</dbReference>
<organism evidence="1 2">
    <name type="scientific">Romboutsia weinsteinii</name>
    <dbReference type="NCBI Taxonomy" id="2020949"/>
    <lineage>
        <taxon>Bacteria</taxon>
        <taxon>Bacillati</taxon>
        <taxon>Bacillota</taxon>
        <taxon>Clostridia</taxon>
        <taxon>Peptostreptococcales</taxon>
        <taxon>Peptostreptococcaceae</taxon>
        <taxon>Romboutsia</taxon>
    </lineage>
</organism>
<dbReference type="OrthoDB" id="1751132at2"/>
<accession>A0A371J5I0</accession>
<reference evidence="1 2" key="1">
    <citation type="journal article" date="2017" name="Genome Announc.">
        <title>Draft Genome Sequence of Romboutsia weinsteinii sp. nov. Strain CCRI-19649(T) Isolated from Surface Water.</title>
        <authorList>
            <person name="Maheux A.F."/>
            <person name="Boudreau D.K."/>
            <person name="Berube E."/>
            <person name="Boissinot M."/>
            <person name="Cantin P."/>
            <person name="Raymond F."/>
            <person name="Corbeil J."/>
            <person name="Omar R.F."/>
            <person name="Bergeron M.G."/>
        </authorList>
    </citation>
    <scope>NUCLEOTIDE SEQUENCE [LARGE SCALE GENOMIC DNA]</scope>
    <source>
        <strain evidence="1 2">CCRI-19649</strain>
    </source>
</reference>
<sequence>MTDFISKESVFANSTKLAEILIESDGYTDFHEKIVSNNIEYNEQKTYEVVPSGFIDFNQHLYENINDMNSISTGIYLEMSLITYRIFIWSSKGEGFEIFKHVLRGEEISKLNRIEDFKEYLYNHIHELEQGIVKTYGADAKKAFEDFGMGIESRKLPLPSILQYMTIENNIQDFR</sequence>
<proteinExistence type="predicted"/>
<evidence type="ECO:0000313" key="2">
    <source>
        <dbReference type="Proteomes" id="UP000215694"/>
    </source>
</evidence>
<dbReference type="AlphaFoldDB" id="A0A371J5I0"/>
<protein>
    <submittedName>
        <fullName evidence="1">Uncharacterized protein</fullName>
    </submittedName>
</protein>
<comment type="caution">
    <text evidence="1">The sequence shown here is derived from an EMBL/GenBank/DDBJ whole genome shotgun (WGS) entry which is preliminary data.</text>
</comment>
<keyword evidence="2" id="KW-1185">Reference proteome</keyword>
<evidence type="ECO:0000313" key="1">
    <source>
        <dbReference type="EMBL" id="RDY27926.1"/>
    </source>
</evidence>
<name>A0A371J5I0_9FIRM</name>
<dbReference type="EMBL" id="NOJY02000010">
    <property type="protein sequence ID" value="RDY27926.1"/>
    <property type="molecule type" value="Genomic_DNA"/>
</dbReference>
<dbReference type="Proteomes" id="UP000215694">
    <property type="component" value="Unassembled WGS sequence"/>
</dbReference>